<keyword evidence="3 5" id="KW-0863">Zinc-finger</keyword>
<feature type="domain" description="C3H1-type" evidence="8">
    <location>
        <begin position="75"/>
        <end position="102"/>
    </location>
</feature>
<dbReference type="OMA" id="MSGCLSI"/>
<organism evidence="9 10">
    <name type="scientific">Romanomermis culicivorax</name>
    <name type="common">Nematode worm</name>
    <dbReference type="NCBI Taxonomy" id="13658"/>
    <lineage>
        <taxon>Eukaryota</taxon>
        <taxon>Metazoa</taxon>
        <taxon>Ecdysozoa</taxon>
        <taxon>Nematoda</taxon>
        <taxon>Enoplea</taxon>
        <taxon>Dorylaimia</taxon>
        <taxon>Mermithida</taxon>
        <taxon>Mermithoidea</taxon>
        <taxon>Mermithidae</taxon>
        <taxon>Romanomermis</taxon>
    </lineage>
</organism>
<sequence length="399" mass="45259">MDDSTAMALAHEERESEKSPQYRTKLVDSSMAPNDGSLFNVSMKRDDENNKIHVDEDNNNHGVSNNRNNKRFIPAENSNVCRDFLNNVCSRGDSCKYDHPKGLRGDDEQRGQLREKFDFCDEFQYKYCTRSNCRFIHCARDDRLTYEETGRISEALARAVVAATGQRIVGGIPLCKEFINGFCKREKRCRFWHVDPEREQSLRKRAHSDYKYQERDAYPPQQRGTYRDEYPRSNHHDQTRNDYYGRRPRHEDDYYTFDSSRSRLPESEPYLAEENAVLRRKVDMLKQTLKDLQVANDALLGENSRLRAQAAANAKAAADINSATAALNGVLNNSAANLSQLTTPGVAVTSVLTPEQHLAVVSLAAAAAVQQSAPIVVHPSLAYSASSDGLQWSLAQMRR</sequence>
<dbReference type="AlphaFoldDB" id="A0A915JIW1"/>
<evidence type="ECO:0000256" key="1">
    <source>
        <dbReference type="ARBA" id="ARBA00022723"/>
    </source>
</evidence>
<feature type="zinc finger region" description="C3H1-type" evidence="5">
    <location>
        <begin position="170"/>
        <end position="196"/>
    </location>
</feature>
<dbReference type="GO" id="GO:0043484">
    <property type="term" value="P:regulation of RNA splicing"/>
    <property type="evidence" value="ECO:0007669"/>
    <property type="project" value="TreeGrafter"/>
</dbReference>
<proteinExistence type="predicted"/>
<feature type="zinc finger region" description="C3H1-type" evidence="5">
    <location>
        <begin position="114"/>
        <end position="140"/>
    </location>
</feature>
<dbReference type="WBParaSite" id="nRc.2.0.1.t26094-RA">
    <property type="protein sequence ID" value="nRc.2.0.1.t26094-RA"/>
    <property type="gene ID" value="nRc.2.0.1.g26094"/>
</dbReference>
<evidence type="ECO:0000259" key="8">
    <source>
        <dbReference type="PROSITE" id="PS50103"/>
    </source>
</evidence>
<dbReference type="PANTHER" id="PTHR12675:SF6">
    <property type="entry name" value="ZINC FINGER CCCH DOMAIN-CONTAINING PROTEIN 10"/>
    <property type="match status" value="1"/>
</dbReference>
<evidence type="ECO:0000256" key="6">
    <source>
        <dbReference type="SAM" id="Coils"/>
    </source>
</evidence>
<keyword evidence="1 5" id="KW-0479">Metal-binding</keyword>
<feature type="domain" description="C3H1-type" evidence="8">
    <location>
        <begin position="170"/>
        <end position="196"/>
    </location>
</feature>
<accession>A0A915JIW1</accession>
<dbReference type="Pfam" id="PF00642">
    <property type="entry name" value="zf-CCCH"/>
    <property type="match status" value="1"/>
</dbReference>
<evidence type="ECO:0000256" key="4">
    <source>
        <dbReference type="ARBA" id="ARBA00022833"/>
    </source>
</evidence>
<evidence type="ECO:0000256" key="5">
    <source>
        <dbReference type="PROSITE-ProRule" id="PRU00723"/>
    </source>
</evidence>
<dbReference type="PROSITE" id="PS50103">
    <property type="entry name" value="ZF_C3H1"/>
    <property type="match status" value="3"/>
</dbReference>
<feature type="zinc finger region" description="C3H1-type" evidence="5">
    <location>
        <begin position="75"/>
        <end position="102"/>
    </location>
</feature>
<keyword evidence="6" id="KW-0175">Coiled coil</keyword>
<evidence type="ECO:0000256" key="2">
    <source>
        <dbReference type="ARBA" id="ARBA00022737"/>
    </source>
</evidence>
<feature type="compositionally biased region" description="Basic and acidic residues" evidence="7">
    <location>
        <begin position="225"/>
        <end position="253"/>
    </location>
</feature>
<evidence type="ECO:0000256" key="7">
    <source>
        <dbReference type="SAM" id="MobiDB-lite"/>
    </source>
</evidence>
<dbReference type="GO" id="GO:0008270">
    <property type="term" value="F:zinc ion binding"/>
    <property type="evidence" value="ECO:0007669"/>
    <property type="project" value="UniProtKB-KW"/>
</dbReference>
<evidence type="ECO:0000256" key="3">
    <source>
        <dbReference type="ARBA" id="ARBA00022771"/>
    </source>
</evidence>
<dbReference type="Proteomes" id="UP000887565">
    <property type="component" value="Unplaced"/>
</dbReference>
<feature type="coiled-coil region" evidence="6">
    <location>
        <begin position="275"/>
        <end position="309"/>
    </location>
</feature>
<evidence type="ECO:0000313" key="9">
    <source>
        <dbReference type="Proteomes" id="UP000887565"/>
    </source>
</evidence>
<dbReference type="Gene3D" id="3.30.1370.210">
    <property type="match status" value="1"/>
</dbReference>
<dbReference type="PANTHER" id="PTHR12675">
    <property type="entry name" value="MUSCLEBLIND-LIKE PROTEIN"/>
    <property type="match status" value="1"/>
</dbReference>
<feature type="region of interest" description="Disordered" evidence="7">
    <location>
        <begin position="1"/>
        <end position="35"/>
    </location>
</feature>
<name>A0A915JIW1_ROMCU</name>
<feature type="compositionally biased region" description="Basic and acidic residues" evidence="7">
    <location>
        <begin position="10"/>
        <end position="20"/>
    </location>
</feature>
<evidence type="ECO:0000313" key="10">
    <source>
        <dbReference type="WBParaSite" id="nRc.2.0.1.t26094-RA"/>
    </source>
</evidence>
<feature type="domain" description="C3H1-type" evidence="8">
    <location>
        <begin position="114"/>
        <end position="140"/>
    </location>
</feature>
<keyword evidence="4 5" id="KW-0862">Zinc</keyword>
<dbReference type="GO" id="GO:0003723">
    <property type="term" value="F:RNA binding"/>
    <property type="evidence" value="ECO:0007669"/>
    <property type="project" value="TreeGrafter"/>
</dbReference>
<dbReference type="InterPro" id="IPR000571">
    <property type="entry name" value="Znf_CCCH"/>
</dbReference>
<protein>
    <submittedName>
        <fullName evidence="10">C3H1-type domain-containing protein</fullName>
    </submittedName>
</protein>
<keyword evidence="9" id="KW-1185">Reference proteome</keyword>
<dbReference type="Gene3D" id="4.10.1000.10">
    <property type="entry name" value="Zinc finger, CCCH-type"/>
    <property type="match status" value="1"/>
</dbReference>
<feature type="compositionally biased region" description="Basic and acidic residues" evidence="7">
    <location>
        <begin position="203"/>
        <end position="217"/>
    </location>
</feature>
<feature type="region of interest" description="Disordered" evidence="7">
    <location>
        <begin position="203"/>
        <end position="268"/>
    </location>
</feature>
<dbReference type="SMART" id="SM00356">
    <property type="entry name" value="ZnF_C3H1"/>
    <property type="match status" value="3"/>
</dbReference>
<keyword evidence="2" id="KW-0677">Repeat</keyword>
<reference evidence="10" key="1">
    <citation type="submission" date="2022-11" db="UniProtKB">
        <authorList>
            <consortium name="WormBaseParasite"/>
        </authorList>
    </citation>
    <scope>IDENTIFICATION</scope>
</reference>